<dbReference type="RefSeq" id="WP_188221544.1">
    <property type="nucleotide sequence ID" value="NZ_NASZ01000031.1"/>
</dbReference>
<dbReference type="InterPro" id="IPR032342">
    <property type="entry name" value="DUF4861"/>
</dbReference>
<name>A0ABR7UUN5_9FLAO</name>
<accession>A0ABR7UUN5</accession>
<keyword evidence="1" id="KW-0732">Signal</keyword>
<feature type="signal peptide" evidence="1">
    <location>
        <begin position="1"/>
        <end position="19"/>
    </location>
</feature>
<evidence type="ECO:0000313" key="2">
    <source>
        <dbReference type="EMBL" id="MBD0726535.1"/>
    </source>
</evidence>
<evidence type="ECO:0000313" key="3">
    <source>
        <dbReference type="Proteomes" id="UP000661715"/>
    </source>
</evidence>
<organism evidence="2 3">
    <name type="scientific">Flavobacterium pokkalii</name>
    <dbReference type="NCBI Taxonomy" id="1940408"/>
    <lineage>
        <taxon>Bacteria</taxon>
        <taxon>Pseudomonadati</taxon>
        <taxon>Bacteroidota</taxon>
        <taxon>Flavobacteriia</taxon>
        <taxon>Flavobacteriales</taxon>
        <taxon>Flavobacteriaceae</taxon>
        <taxon>Flavobacterium</taxon>
    </lineage>
</organism>
<reference evidence="2 3" key="1">
    <citation type="journal article" date="2020" name="Microbiol. Res.">
        <title>Flavobacterium pokkalii sp. nov., a novel plant growth promoting native rhizobacteria isolated from pokkali rice grown in coastal saline affected agricultural regions of southern India, Kerala.</title>
        <authorList>
            <person name="Menon R.R."/>
            <person name="Kumari S."/>
            <person name="Viver T."/>
            <person name="Rameshkumar N."/>
        </authorList>
    </citation>
    <scope>NUCLEOTIDE SEQUENCE [LARGE SCALE GENOMIC DNA]</scope>
    <source>
        <strain evidence="2 3">L1I52</strain>
    </source>
</reference>
<feature type="chain" id="PRO_5046855469" description="DUF4861 domain-containing protein" evidence="1">
    <location>
        <begin position="20"/>
        <end position="376"/>
    </location>
</feature>
<comment type="caution">
    <text evidence="2">The sequence shown here is derived from an EMBL/GenBank/DDBJ whole genome shotgun (WGS) entry which is preliminary data.</text>
</comment>
<proteinExistence type="predicted"/>
<dbReference type="PROSITE" id="PS51257">
    <property type="entry name" value="PROKAR_LIPOPROTEIN"/>
    <property type="match status" value="1"/>
</dbReference>
<evidence type="ECO:0000256" key="1">
    <source>
        <dbReference type="SAM" id="SignalP"/>
    </source>
</evidence>
<dbReference type="Proteomes" id="UP000661715">
    <property type="component" value="Unassembled WGS sequence"/>
</dbReference>
<sequence>MKRYITLLLFSMLLGSCKALQNQSVSVENKTNLTYKDKVISLSYPKIKEKLTWLNDSNFKVVNSKNQQEVPYQLEFLGNKTPLNLLVQLSLKEKEKIQLVFLKEKPSDFPTKTFGRYVPERADDFAWENDKIAFRAYGKALELNPKQNAYGIDVWVKRTTKMVINDRYSRGKYHEDHGDGMDYYHVGYTLGAGNCAPYVNDSIWYSKNYTRYEILDNGPLRTTFKLYYDAWNVDGHVVKATKTISLDAGSQLNQVEMNYQVEGLTHIPIVIGIIKRDQVGTELFDIKGGVLSYWEPTEAKYGTTGVGVIIPTKVNNMYLRKDQYLAFTDVPTNATFKYYTGAVWDRAGEITTSKEWFAYLQAYKEQLKINRVKISY</sequence>
<protein>
    <recommendedName>
        <fullName evidence="4">DUF4861 domain-containing protein</fullName>
    </recommendedName>
</protein>
<dbReference type="Pfam" id="PF16153">
    <property type="entry name" value="DUF4861"/>
    <property type="match status" value="1"/>
</dbReference>
<evidence type="ECO:0008006" key="4">
    <source>
        <dbReference type="Google" id="ProtNLM"/>
    </source>
</evidence>
<dbReference type="EMBL" id="NASZ01000031">
    <property type="protein sequence ID" value="MBD0726535.1"/>
    <property type="molecule type" value="Genomic_DNA"/>
</dbReference>
<gene>
    <name evidence="2" type="ORF">B6A10_15275</name>
</gene>
<keyword evidence="3" id="KW-1185">Reference proteome</keyword>